<gene>
    <name evidence="4" type="ORF">CVLEPA_LOCUS31089</name>
</gene>
<evidence type="ECO:0000313" key="5">
    <source>
        <dbReference type="Proteomes" id="UP001642483"/>
    </source>
</evidence>
<keyword evidence="2" id="KW-0808">Transferase</keyword>
<organism evidence="4 5">
    <name type="scientific">Clavelina lepadiformis</name>
    <name type="common">Light-bulb sea squirt</name>
    <name type="synonym">Ascidia lepadiformis</name>
    <dbReference type="NCBI Taxonomy" id="159417"/>
    <lineage>
        <taxon>Eukaryota</taxon>
        <taxon>Metazoa</taxon>
        <taxon>Chordata</taxon>
        <taxon>Tunicata</taxon>
        <taxon>Ascidiacea</taxon>
        <taxon>Aplousobranchia</taxon>
        <taxon>Clavelinidae</taxon>
        <taxon>Clavelina</taxon>
    </lineage>
</organism>
<dbReference type="SUPFAM" id="SSF56235">
    <property type="entry name" value="N-terminal nucleophile aminohydrolases (Ntn hydrolases)"/>
    <property type="match status" value="1"/>
</dbReference>
<dbReference type="PANTHER" id="PTHR11686:SF54">
    <property type="entry name" value="GLUTATHIONE HYDROLASE 7"/>
    <property type="match status" value="1"/>
</dbReference>
<feature type="transmembrane region" description="Helical" evidence="2">
    <location>
        <begin position="81"/>
        <end position="106"/>
    </location>
</feature>
<dbReference type="InterPro" id="IPR043137">
    <property type="entry name" value="GGT_ssub_C"/>
</dbReference>
<dbReference type="Gene3D" id="3.60.20.40">
    <property type="match status" value="1"/>
</dbReference>
<sequence length="650" mass="70471">MTDSTVLFQRNIHETDGNDPGFVSVSFEDNKQHPERSLSTSTESSTNVLIMTRTPMESSPLKETHSDPFSKPRWLRYASGLCMIITVMVVFSISITVALIITIYVAPPPFTPHGGVVSSSPNCSEHGKKLLETGQASTVDVAILVSLCIAISQPHAASIGGGGFALVHQQKLVENANQVFDFREVSSQRFNEASLIASNFENKTMQEIAAGASIAVPGYLMGLQALHQEHGRTPWNVLLDQAVSLARVGVPVSEDLAAAIEALDVDALPSDLKSLVVTDGAKLKKGDILKQPKLAQTLETVGKYGADALYSGKLTDAFVDEVSNAGGFLTKDDMKNYEVLKSRSINETKYSDMKIITAAPPSFGPALHTVMSTLAQFDVSDQTEDAYFLQMHHLAESLKYSFGLQTELGDLSRRNFSSLYYNSTRIGEAFRSKIKDNESYPLESYLSGHQPLQLTTDGQQHVSVVGDDAVIVTISMSIGSLFGSKQMASGFILNNAMIDFSWKGRNMDTGGLVPSQANYVSGGLRPMSSLVPVVIIPTATKCGTYIIPAATPGYRSVSSLAQVILNKASMNLKDSIARPRIHQQLVPFYISMEDDKPAGLQSSLENRGHKNISKLGQNQTIGIVNAARWLDNVVSTFADQRQADNQGFSF</sequence>
<reference evidence="4 5" key="1">
    <citation type="submission" date="2024-02" db="EMBL/GenBank/DDBJ databases">
        <authorList>
            <person name="Daric V."/>
            <person name="Darras S."/>
        </authorList>
    </citation>
    <scope>NUCLEOTIDE SEQUENCE [LARGE SCALE GENOMIC DNA]</scope>
</reference>
<dbReference type="EMBL" id="CAWYQH010000163">
    <property type="protein sequence ID" value="CAK8697579.1"/>
    <property type="molecule type" value="Genomic_DNA"/>
</dbReference>
<dbReference type="EC" id="3.4.19.13" evidence="2"/>
<keyword evidence="2" id="KW-1133">Transmembrane helix</keyword>
<accession>A0ABP0H3K5</accession>
<dbReference type="PRINTS" id="PR01210">
    <property type="entry name" value="GGTRANSPTASE"/>
</dbReference>
<keyword evidence="2" id="KW-0472">Membrane</keyword>
<keyword evidence="2" id="KW-0012">Acyltransferase</keyword>
<dbReference type="Gene3D" id="1.10.246.130">
    <property type="match status" value="1"/>
</dbReference>
<comment type="catalytic activity">
    <reaction evidence="2">
        <text>glutathione + H2O = L-cysteinylglycine + L-glutamate</text>
        <dbReference type="Rhea" id="RHEA:28807"/>
        <dbReference type="ChEBI" id="CHEBI:15377"/>
        <dbReference type="ChEBI" id="CHEBI:29985"/>
        <dbReference type="ChEBI" id="CHEBI:57925"/>
        <dbReference type="ChEBI" id="CHEBI:61694"/>
        <dbReference type="EC" id="3.4.19.13"/>
    </reaction>
</comment>
<dbReference type="PANTHER" id="PTHR11686">
    <property type="entry name" value="GAMMA GLUTAMYL TRANSPEPTIDASE"/>
    <property type="match status" value="1"/>
</dbReference>
<keyword evidence="2" id="KW-0812">Transmembrane</keyword>
<comment type="function">
    <text evidence="2">Cleaves the gamma-glutamyl peptide bond of glutathione and glutathione conjugates.</text>
</comment>
<comment type="catalytic activity">
    <reaction evidence="2">
        <text>an N-terminal (5-L-glutamyl)-[peptide] + an alpha-amino acid = 5-L-glutamyl amino acid + an N-terminal L-alpha-aminoacyl-[peptide]</text>
        <dbReference type="Rhea" id="RHEA:23904"/>
        <dbReference type="Rhea" id="RHEA-COMP:9780"/>
        <dbReference type="Rhea" id="RHEA-COMP:9795"/>
        <dbReference type="ChEBI" id="CHEBI:77644"/>
        <dbReference type="ChEBI" id="CHEBI:78597"/>
        <dbReference type="ChEBI" id="CHEBI:78599"/>
        <dbReference type="ChEBI" id="CHEBI:78608"/>
        <dbReference type="EC" id="2.3.2.2"/>
    </reaction>
</comment>
<evidence type="ECO:0000313" key="4">
    <source>
        <dbReference type="EMBL" id="CAK8697579.1"/>
    </source>
</evidence>
<dbReference type="InterPro" id="IPR043138">
    <property type="entry name" value="GGT_lsub"/>
</dbReference>
<feature type="region of interest" description="Disordered" evidence="3">
    <location>
        <begin position="17"/>
        <end position="45"/>
    </location>
</feature>
<evidence type="ECO:0000256" key="1">
    <source>
        <dbReference type="ARBA" id="ARBA00009381"/>
    </source>
</evidence>
<comment type="subcellular location">
    <subcellularLocation>
        <location evidence="2">Membrane</location>
        <topology evidence="2">Single-pass type II membrane protein</topology>
    </subcellularLocation>
</comment>
<comment type="catalytic activity">
    <reaction evidence="2">
        <text>an S-substituted glutathione + H2O = an S-substituted L-cysteinylglycine + L-glutamate</text>
        <dbReference type="Rhea" id="RHEA:59468"/>
        <dbReference type="ChEBI" id="CHEBI:15377"/>
        <dbReference type="ChEBI" id="CHEBI:29985"/>
        <dbReference type="ChEBI" id="CHEBI:90779"/>
        <dbReference type="ChEBI" id="CHEBI:143103"/>
        <dbReference type="EC" id="3.4.19.13"/>
    </reaction>
</comment>
<dbReference type="InterPro" id="IPR029055">
    <property type="entry name" value="Ntn_hydrolases_N"/>
</dbReference>
<evidence type="ECO:0000256" key="2">
    <source>
        <dbReference type="RuleBase" id="RU368068"/>
    </source>
</evidence>
<dbReference type="Pfam" id="PF01019">
    <property type="entry name" value="G_glu_transpept"/>
    <property type="match status" value="1"/>
</dbReference>
<dbReference type="Proteomes" id="UP001642483">
    <property type="component" value="Unassembled WGS sequence"/>
</dbReference>
<evidence type="ECO:0000256" key="3">
    <source>
        <dbReference type="SAM" id="MobiDB-lite"/>
    </source>
</evidence>
<keyword evidence="5" id="KW-1185">Reference proteome</keyword>
<dbReference type="InterPro" id="IPR000101">
    <property type="entry name" value="GGT_peptidase"/>
</dbReference>
<name>A0ABP0H3K5_CLALP</name>
<comment type="pathway">
    <text evidence="2">Sulfur metabolism; glutathione metabolism.</text>
</comment>
<proteinExistence type="inferred from homology"/>
<protein>
    <recommendedName>
        <fullName evidence="2">Glutathione hydrolase</fullName>
        <ecNumber evidence="2">2.3.2.2</ecNumber>
        <ecNumber evidence="2">3.4.19.13</ecNumber>
    </recommendedName>
    <alternativeName>
        <fullName evidence="2">Gamma-glutamyltransferase</fullName>
    </alternativeName>
    <alternativeName>
        <fullName evidence="2">Gamma-glutamyltranspeptidase</fullName>
    </alternativeName>
</protein>
<comment type="caution">
    <text evidence="4">The sequence shown here is derived from an EMBL/GenBank/DDBJ whole genome shotgun (WGS) entry which is preliminary data.</text>
</comment>
<keyword evidence="2" id="KW-0378">Hydrolase</keyword>
<dbReference type="EC" id="2.3.2.2" evidence="2"/>
<comment type="similarity">
    <text evidence="1">Belongs to the gamma-glutamyltransferase family.</text>
</comment>